<dbReference type="GO" id="GO:0003676">
    <property type="term" value="F:nucleic acid binding"/>
    <property type="evidence" value="ECO:0007669"/>
    <property type="project" value="InterPro"/>
</dbReference>
<dbReference type="Gene3D" id="4.10.60.10">
    <property type="entry name" value="Zinc finger, CCHC-type"/>
    <property type="match status" value="1"/>
</dbReference>
<organism evidence="1 2">
    <name type="scientific">Dipteronia dyeriana</name>
    <dbReference type="NCBI Taxonomy" id="168575"/>
    <lineage>
        <taxon>Eukaryota</taxon>
        <taxon>Viridiplantae</taxon>
        <taxon>Streptophyta</taxon>
        <taxon>Embryophyta</taxon>
        <taxon>Tracheophyta</taxon>
        <taxon>Spermatophyta</taxon>
        <taxon>Magnoliopsida</taxon>
        <taxon>eudicotyledons</taxon>
        <taxon>Gunneridae</taxon>
        <taxon>Pentapetalae</taxon>
        <taxon>rosids</taxon>
        <taxon>malvids</taxon>
        <taxon>Sapindales</taxon>
        <taxon>Sapindaceae</taxon>
        <taxon>Hippocastanoideae</taxon>
        <taxon>Acereae</taxon>
        <taxon>Dipteronia</taxon>
    </lineage>
</organism>
<evidence type="ECO:0000313" key="2">
    <source>
        <dbReference type="Proteomes" id="UP001280121"/>
    </source>
</evidence>
<dbReference type="InterPro" id="IPR036875">
    <property type="entry name" value="Znf_CCHC_sf"/>
</dbReference>
<protein>
    <recommendedName>
        <fullName evidence="3">CCHC-type domain-containing protein</fullName>
    </recommendedName>
</protein>
<comment type="caution">
    <text evidence="1">The sequence shown here is derived from an EMBL/GenBank/DDBJ whole genome shotgun (WGS) entry which is preliminary data.</text>
</comment>
<gene>
    <name evidence="1" type="ORF">Ddye_008986</name>
</gene>
<dbReference type="AlphaFoldDB" id="A0AAD9XAR8"/>
<dbReference type="GO" id="GO:0008270">
    <property type="term" value="F:zinc ion binding"/>
    <property type="evidence" value="ECO:0007669"/>
    <property type="project" value="InterPro"/>
</dbReference>
<sequence length="142" mass="16323">MPINILCFEFFTTGWLKDAYIMNVNSVLKPEIWDIPYTVHDRIVLSWEKKKPSGRLKKSRIPSVGEKRKLQACLNYGQKGHNKRSCLKPSATTSKPAKKIRSCSICKKEGHNRLKCPDRPFELNLNDTEKAVIHTSEEPILD</sequence>
<dbReference type="EMBL" id="JANJYI010000003">
    <property type="protein sequence ID" value="KAK2655934.1"/>
    <property type="molecule type" value="Genomic_DNA"/>
</dbReference>
<reference evidence="1" key="1">
    <citation type="journal article" date="2023" name="Plant J.">
        <title>Genome sequences and population genomics provide insights into the demographic history, inbreeding, and mutation load of two 'living fossil' tree species of Dipteronia.</title>
        <authorList>
            <person name="Feng Y."/>
            <person name="Comes H.P."/>
            <person name="Chen J."/>
            <person name="Zhu S."/>
            <person name="Lu R."/>
            <person name="Zhang X."/>
            <person name="Li P."/>
            <person name="Qiu J."/>
            <person name="Olsen K.M."/>
            <person name="Qiu Y."/>
        </authorList>
    </citation>
    <scope>NUCLEOTIDE SEQUENCE</scope>
    <source>
        <strain evidence="1">KIB01</strain>
    </source>
</reference>
<keyword evidence="2" id="KW-1185">Reference proteome</keyword>
<accession>A0AAD9XAR8</accession>
<feature type="non-terminal residue" evidence="1">
    <location>
        <position position="142"/>
    </location>
</feature>
<dbReference type="SUPFAM" id="SSF57756">
    <property type="entry name" value="Retrovirus zinc finger-like domains"/>
    <property type="match status" value="1"/>
</dbReference>
<proteinExistence type="predicted"/>
<dbReference type="Proteomes" id="UP001280121">
    <property type="component" value="Unassembled WGS sequence"/>
</dbReference>
<evidence type="ECO:0008006" key="3">
    <source>
        <dbReference type="Google" id="ProtNLM"/>
    </source>
</evidence>
<name>A0AAD9XAR8_9ROSI</name>
<evidence type="ECO:0000313" key="1">
    <source>
        <dbReference type="EMBL" id="KAK2655934.1"/>
    </source>
</evidence>